<evidence type="ECO:0000256" key="1">
    <source>
        <dbReference type="SAM" id="MobiDB-lite"/>
    </source>
</evidence>
<dbReference type="AlphaFoldDB" id="A0ABD5T5F1"/>
<accession>A0ABD5T5F1</accession>
<dbReference type="InterPro" id="IPR012334">
    <property type="entry name" value="Pectin_lyas_fold"/>
</dbReference>
<feature type="compositionally biased region" description="Acidic residues" evidence="1">
    <location>
        <begin position="712"/>
        <end position="768"/>
    </location>
</feature>
<dbReference type="InterPro" id="IPR011050">
    <property type="entry name" value="Pectin_lyase_fold/virulence"/>
</dbReference>
<feature type="region of interest" description="Disordered" evidence="1">
    <location>
        <begin position="1"/>
        <end position="54"/>
    </location>
</feature>
<dbReference type="EMBL" id="JBHSWX010000001">
    <property type="protein sequence ID" value="MFC6784590.1"/>
    <property type="molecule type" value="Genomic_DNA"/>
</dbReference>
<feature type="region of interest" description="Disordered" evidence="1">
    <location>
        <begin position="514"/>
        <end position="541"/>
    </location>
</feature>
<dbReference type="Proteomes" id="UP001596443">
    <property type="component" value="Unassembled WGS sequence"/>
</dbReference>
<dbReference type="InterPro" id="IPR039448">
    <property type="entry name" value="Beta_helix"/>
</dbReference>
<dbReference type="PROSITE" id="PS51318">
    <property type="entry name" value="TAT"/>
    <property type="match status" value="1"/>
</dbReference>
<evidence type="ECO:0000259" key="2">
    <source>
        <dbReference type="Pfam" id="PF13229"/>
    </source>
</evidence>
<comment type="caution">
    <text evidence="3">The sequence shown here is derived from an EMBL/GenBank/DDBJ whole genome shotgun (WGS) entry which is preliminary data.</text>
</comment>
<organism evidence="3 4">
    <name type="scientific">Halobaculum halobium</name>
    <dbReference type="NCBI Taxonomy" id="3032281"/>
    <lineage>
        <taxon>Archaea</taxon>
        <taxon>Methanobacteriati</taxon>
        <taxon>Methanobacteriota</taxon>
        <taxon>Stenosarchaea group</taxon>
        <taxon>Halobacteria</taxon>
        <taxon>Halobacteriales</taxon>
        <taxon>Haloferacaceae</taxon>
        <taxon>Halobaculum</taxon>
    </lineage>
</organism>
<dbReference type="RefSeq" id="WP_284063768.1">
    <property type="nucleotide sequence ID" value="NZ_CP126159.1"/>
</dbReference>
<dbReference type="InterPro" id="IPR006626">
    <property type="entry name" value="PbH1"/>
</dbReference>
<reference evidence="3 4" key="1">
    <citation type="journal article" date="2019" name="Int. J. Syst. Evol. Microbiol.">
        <title>The Global Catalogue of Microorganisms (GCM) 10K type strain sequencing project: providing services to taxonomists for standard genome sequencing and annotation.</title>
        <authorList>
            <consortium name="The Broad Institute Genomics Platform"/>
            <consortium name="The Broad Institute Genome Sequencing Center for Infectious Disease"/>
            <person name="Wu L."/>
            <person name="Ma J."/>
        </authorList>
    </citation>
    <scope>NUCLEOTIDE SEQUENCE [LARGE SCALE GENOMIC DNA]</scope>
    <source>
        <strain evidence="3 4">SYNS20</strain>
    </source>
</reference>
<proteinExistence type="predicted"/>
<feature type="domain" description="Right handed beta helix" evidence="2">
    <location>
        <begin position="277"/>
        <end position="414"/>
    </location>
</feature>
<keyword evidence="4" id="KW-1185">Reference proteome</keyword>
<dbReference type="InterPro" id="IPR006311">
    <property type="entry name" value="TAT_signal"/>
</dbReference>
<dbReference type="GeneID" id="81211304"/>
<dbReference type="SMART" id="SM00710">
    <property type="entry name" value="PbH1"/>
    <property type="match status" value="4"/>
</dbReference>
<gene>
    <name evidence="3" type="ORF">ACFQFD_00890</name>
</gene>
<feature type="compositionally biased region" description="Acidic residues" evidence="1">
    <location>
        <begin position="37"/>
        <end position="46"/>
    </location>
</feature>
<dbReference type="SUPFAM" id="SSF51126">
    <property type="entry name" value="Pectin lyase-like"/>
    <property type="match status" value="1"/>
</dbReference>
<evidence type="ECO:0000313" key="3">
    <source>
        <dbReference type="EMBL" id="MFC6784590.1"/>
    </source>
</evidence>
<sequence length="862" mass="90605">MRHHKQTGENGTQNEHGLYRTDTGRVVACDGGRTEDGIDSDVDVDSNDGRTSENGVLTRRGALKMGAAAVAAATGATAATGVGAAATERHGISFSTVVNAVDDLGMDPNGNRAIDGKLADTIDRGDVLVEFPPGEYLVNEQYSGSVDNWGMRGLGDAPDDVRFVTDDNDGLRILNLYDSSDIVIENLSLDYGDDDGSMGLNFKVTDGLQVHGVHFLGFNPTDGNGAVDNLNPQVVDPDGTAVVDGVVRKGPTDITSHGHLGDDANEGFMWMGSRHEGTLYIRNCHIENTGTNGVYVRGCPGDIRVENCLFRNNNQTSFRIGGDGCYIKNTRFEIDTDNANPDNGGEYINPNAILFETGDRGESGGYLENCDFVYESAPSKTKAAIRVDGSGSDMEIRGCRFQMNVDDVQAILVDDPTEARLGDTAERPWEVHLDGVSVTGSGSLSNPAVEIHNRDGTTIRNSCLYMTGNTDGILLQDSDDSVIEDTNVNVTGQATIFDDSSVDTTNVTHTDTCPVPGDDSTFESSTTTSGSSLPNEITITGTGTKTNYEFATTGGLEEEREVEEWDEISGSSVNGWITDDGDVDVFGFDGGLGSVSFLEGKAEVSVNGHALDPATLSSDVDRPHTLQIVPTGTSTNYSLSVSGDIADHPALGTSLTKYDSLDGGTLEGWVTNDMDAVVFSGEITDFSFVEGGTTVFLDGEEVAPSELGSDGSTDDGSTDDGSTDDGSTDDGSTDDGSTDDGSTDDGSTDDGSTDDGSTDDGSTDDGSTDDGSTQLPNTLTIDGRDTSGLTGYEFTVTGDLERDAATDPVEGATRWDDLDDEVSGSSAAGVVDEGIDQYRFSGDVASMRVEGKASLSFEDVDG</sequence>
<dbReference type="Pfam" id="PF13229">
    <property type="entry name" value="Beta_helix"/>
    <property type="match status" value="1"/>
</dbReference>
<feature type="region of interest" description="Disordered" evidence="1">
    <location>
        <begin position="703"/>
        <end position="828"/>
    </location>
</feature>
<feature type="compositionally biased region" description="Low complexity" evidence="1">
    <location>
        <begin position="522"/>
        <end position="532"/>
    </location>
</feature>
<evidence type="ECO:0000313" key="4">
    <source>
        <dbReference type="Proteomes" id="UP001596443"/>
    </source>
</evidence>
<protein>
    <submittedName>
        <fullName evidence="3">Right-handed parallel beta-helix repeat-containing protein</fullName>
    </submittedName>
</protein>
<dbReference type="Gene3D" id="2.160.20.10">
    <property type="entry name" value="Single-stranded right-handed beta-helix, Pectin lyase-like"/>
    <property type="match status" value="1"/>
</dbReference>
<name>A0ABD5T5F1_9EURY</name>